<dbReference type="AlphaFoldDB" id="A0A8T1S8I8"/>
<evidence type="ECO:0000313" key="3">
    <source>
        <dbReference type="Proteomes" id="UP000765507"/>
    </source>
</evidence>
<protein>
    <submittedName>
        <fullName evidence="2">Uncharacterized protein</fullName>
    </submittedName>
</protein>
<dbReference type="Proteomes" id="UP000765507">
    <property type="component" value="Unassembled WGS sequence"/>
</dbReference>
<keyword evidence="3" id="KW-1185">Reference proteome</keyword>
<reference evidence="2 3" key="1">
    <citation type="journal article" date="2020" name="G3 (Bethesda)">
        <title>Draft Genome of the Common Snapping Turtle, Chelydra serpentina, a Model for Phenotypic Plasticity in Reptiles.</title>
        <authorList>
            <person name="Das D."/>
            <person name="Singh S.K."/>
            <person name="Bierstedt J."/>
            <person name="Erickson A."/>
            <person name="Galli G.L.J."/>
            <person name="Crossley D.A. 2nd"/>
            <person name="Rhen T."/>
        </authorList>
    </citation>
    <scope>NUCLEOTIDE SEQUENCE [LARGE SCALE GENOMIC DNA]</scope>
    <source>
        <strain evidence="2">KW</strain>
    </source>
</reference>
<evidence type="ECO:0000256" key="1">
    <source>
        <dbReference type="SAM" id="MobiDB-lite"/>
    </source>
</evidence>
<comment type="caution">
    <text evidence="2">The sequence shown here is derived from an EMBL/GenBank/DDBJ whole genome shotgun (WGS) entry which is preliminary data.</text>
</comment>
<gene>
    <name evidence="2" type="ORF">G0U57_015357</name>
</gene>
<organism evidence="2 3">
    <name type="scientific">Chelydra serpentina</name>
    <name type="common">Snapping turtle</name>
    <name type="synonym">Testudo serpentina</name>
    <dbReference type="NCBI Taxonomy" id="8475"/>
    <lineage>
        <taxon>Eukaryota</taxon>
        <taxon>Metazoa</taxon>
        <taxon>Chordata</taxon>
        <taxon>Craniata</taxon>
        <taxon>Vertebrata</taxon>
        <taxon>Euteleostomi</taxon>
        <taxon>Archelosauria</taxon>
        <taxon>Testudinata</taxon>
        <taxon>Testudines</taxon>
        <taxon>Cryptodira</taxon>
        <taxon>Durocryptodira</taxon>
        <taxon>Americhelydia</taxon>
        <taxon>Chelydroidea</taxon>
        <taxon>Chelydridae</taxon>
        <taxon>Chelydra</taxon>
    </lineage>
</organism>
<dbReference type="OrthoDB" id="9014577at2759"/>
<accession>A0A8T1S8I8</accession>
<proteinExistence type="predicted"/>
<evidence type="ECO:0000313" key="2">
    <source>
        <dbReference type="EMBL" id="KAG6925128.1"/>
    </source>
</evidence>
<feature type="region of interest" description="Disordered" evidence="1">
    <location>
        <begin position="269"/>
        <end position="288"/>
    </location>
</feature>
<name>A0A8T1S8I8_CHESE</name>
<sequence length="324" mass="37730">MAQVIRLSALSPQSCANSTDPPPRWRLSKLQDNKKVVMEPLDTGSKAKKTLGNVDYVESSEFSQGILPTNKDVIQNMLYLLQPKRAGQAQQSKEDAAQLLAELLQKHWLFCNLHTIATKNIKKNILKMYEEFTKLYQTRKQTQNQSFTEKADTFNRSSEQLFDIFCTNTVIRNELEQYSGIKMTDIAWKFLEDQRSERKMYHKDFMDKKEIKMMERRKLQCLEHLRKIAEKKETSEVKEETCKTDEKSDEGISVNESYVVEEEEDEGVPVFSSNGKRKRPYSMWTASSPTSAGDSMRLECQHIRMSIRKVRPGFYETVDKFKNC</sequence>
<dbReference type="EMBL" id="JAHGAV010000472">
    <property type="protein sequence ID" value="KAG6925128.1"/>
    <property type="molecule type" value="Genomic_DNA"/>
</dbReference>